<dbReference type="PROSITE" id="PS50097">
    <property type="entry name" value="BTB"/>
    <property type="match status" value="1"/>
</dbReference>
<dbReference type="RefSeq" id="XP_020128561.1">
    <property type="nucleotide sequence ID" value="XM_020275369.1"/>
</dbReference>
<evidence type="ECO:0000313" key="3">
    <source>
        <dbReference type="Proteomes" id="UP000183809"/>
    </source>
</evidence>
<accession>A0A1J9RXV2</accession>
<feature type="domain" description="BTB" evidence="1">
    <location>
        <begin position="35"/>
        <end position="103"/>
    </location>
</feature>
<dbReference type="OrthoDB" id="6359816at2759"/>
<dbReference type="PANTHER" id="PTHR47843">
    <property type="entry name" value="BTB DOMAIN-CONTAINING PROTEIN-RELATED"/>
    <property type="match status" value="1"/>
</dbReference>
<sequence>MFHTVTQRAPKRDFATMLSESNRAMYETTQVDTYCDLTLRLGDSTELRCHRVVVCTQCEFFANSVKPGRFNEASGIINLKSDPPHAIRSMIEFLYTKSYSASKQIEELDPEIDTEEMDLEESDEEDMDDLEEYGPEDIDLVEIELEASDSEEIEDELDEMFGSAELGGKRAGKKSNLERFGYTNMLPEEYAEAVMGHAEVYVVADFFRIPDLKERAARFLRFFLKNEGTLDVFPRLVNTIYSGVPDSQCSLRDDLFNFAAEHVAELSSGGRLRSMMEDLPDFMEKLTAAALSQVKQTHSQNRLNEDRLRTLGAAKRRYRCPECGGNFDGFSIATPDVKLKIRCPDCSSRWFARPKRSNRS</sequence>
<gene>
    <name evidence="2" type="ORF">BKCO1_3900059</name>
</gene>
<dbReference type="EMBL" id="MNUE01000039">
    <property type="protein sequence ID" value="OJD32301.1"/>
    <property type="molecule type" value="Genomic_DNA"/>
</dbReference>
<organism evidence="2 3">
    <name type="scientific">Diplodia corticola</name>
    <dbReference type="NCBI Taxonomy" id="236234"/>
    <lineage>
        <taxon>Eukaryota</taxon>
        <taxon>Fungi</taxon>
        <taxon>Dikarya</taxon>
        <taxon>Ascomycota</taxon>
        <taxon>Pezizomycotina</taxon>
        <taxon>Dothideomycetes</taxon>
        <taxon>Dothideomycetes incertae sedis</taxon>
        <taxon>Botryosphaeriales</taxon>
        <taxon>Botryosphaeriaceae</taxon>
        <taxon>Diplodia</taxon>
    </lineage>
</organism>
<protein>
    <submittedName>
        <fullName evidence="2">Btb poz domain protein</fullName>
    </submittedName>
</protein>
<dbReference type="SUPFAM" id="SSF54695">
    <property type="entry name" value="POZ domain"/>
    <property type="match status" value="1"/>
</dbReference>
<keyword evidence="3" id="KW-1185">Reference proteome</keyword>
<comment type="caution">
    <text evidence="2">The sequence shown here is derived from an EMBL/GenBank/DDBJ whole genome shotgun (WGS) entry which is preliminary data.</text>
</comment>
<dbReference type="Pfam" id="PF00651">
    <property type="entry name" value="BTB"/>
    <property type="match status" value="1"/>
</dbReference>
<dbReference type="Gene3D" id="3.30.710.10">
    <property type="entry name" value="Potassium Channel Kv1.1, Chain A"/>
    <property type="match status" value="1"/>
</dbReference>
<name>A0A1J9RXV2_9PEZI</name>
<dbReference type="InterPro" id="IPR000210">
    <property type="entry name" value="BTB/POZ_dom"/>
</dbReference>
<evidence type="ECO:0000259" key="1">
    <source>
        <dbReference type="PROSITE" id="PS50097"/>
    </source>
</evidence>
<dbReference type="InterPro" id="IPR011333">
    <property type="entry name" value="SKP1/BTB/POZ_sf"/>
</dbReference>
<dbReference type="CDD" id="cd18186">
    <property type="entry name" value="BTB_POZ_ZBTB_KLHL-like"/>
    <property type="match status" value="1"/>
</dbReference>
<reference evidence="2 3" key="1">
    <citation type="submission" date="2016-10" db="EMBL/GenBank/DDBJ databases">
        <title>Proteomics and genomics reveal pathogen-plant mechanisms compatible with a hemibiotrophic lifestyle of Diplodia corticola.</title>
        <authorList>
            <person name="Fernandes I."/>
            <person name="De Jonge R."/>
            <person name="Van De Peer Y."/>
            <person name="Devreese B."/>
            <person name="Alves A."/>
            <person name="Esteves A.C."/>
        </authorList>
    </citation>
    <scope>NUCLEOTIDE SEQUENCE [LARGE SCALE GENOMIC DNA]</scope>
    <source>
        <strain evidence="2 3">CBS 112549</strain>
    </source>
</reference>
<dbReference type="GeneID" id="31015630"/>
<proteinExistence type="predicted"/>
<dbReference type="PANTHER" id="PTHR47843:SF5">
    <property type="entry name" value="BTB_POZ DOMAIN PROTEIN"/>
    <property type="match status" value="1"/>
</dbReference>
<dbReference type="Proteomes" id="UP000183809">
    <property type="component" value="Unassembled WGS sequence"/>
</dbReference>
<dbReference type="STRING" id="236234.A0A1J9RXV2"/>
<evidence type="ECO:0000313" key="2">
    <source>
        <dbReference type="EMBL" id="OJD32301.1"/>
    </source>
</evidence>
<dbReference type="AlphaFoldDB" id="A0A1J9RXV2"/>
<dbReference type="Gene3D" id="2.20.28.30">
    <property type="entry name" value="RNA polymerase ii, chain L"/>
    <property type="match status" value="1"/>
</dbReference>